<reference evidence="4" key="1">
    <citation type="submission" date="2016-10" db="EMBL/GenBank/DDBJ databases">
        <authorList>
            <person name="Varghese N."/>
            <person name="Submissions S."/>
        </authorList>
    </citation>
    <scope>NUCLEOTIDE SEQUENCE [LARGE SCALE GENOMIC DNA]</scope>
    <source>
        <strain evidence="4">DSM 44234</strain>
    </source>
</reference>
<dbReference type="Proteomes" id="UP000182241">
    <property type="component" value="Unassembled WGS sequence"/>
</dbReference>
<feature type="transmembrane region" description="Helical" evidence="2">
    <location>
        <begin position="32"/>
        <end position="55"/>
    </location>
</feature>
<keyword evidence="2" id="KW-0472">Membrane</keyword>
<dbReference type="EMBL" id="FNSA01000003">
    <property type="protein sequence ID" value="SEC69008.1"/>
    <property type="molecule type" value="Genomic_DNA"/>
</dbReference>
<organism evidence="3 4">
    <name type="scientific">Tsukamurella tyrosinosolvens</name>
    <dbReference type="NCBI Taxonomy" id="57704"/>
    <lineage>
        <taxon>Bacteria</taxon>
        <taxon>Bacillati</taxon>
        <taxon>Actinomycetota</taxon>
        <taxon>Actinomycetes</taxon>
        <taxon>Mycobacteriales</taxon>
        <taxon>Tsukamurellaceae</taxon>
        <taxon>Tsukamurella</taxon>
    </lineage>
</organism>
<feature type="transmembrane region" description="Helical" evidence="2">
    <location>
        <begin position="7"/>
        <end position="26"/>
    </location>
</feature>
<dbReference type="AlphaFoldDB" id="A0A1H4UKV7"/>
<gene>
    <name evidence="3" type="ORF">SAMN04489793_2929</name>
</gene>
<accession>A0A1H4UKV7</accession>
<proteinExistence type="predicted"/>
<evidence type="ECO:0000313" key="4">
    <source>
        <dbReference type="Proteomes" id="UP000182241"/>
    </source>
</evidence>
<feature type="region of interest" description="Disordered" evidence="1">
    <location>
        <begin position="181"/>
        <end position="201"/>
    </location>
</feature>
<name>A0A1H4UKV7_TSUTY</name>
<keyword evidence="2" id="KW-1133">Transmembrane helix</keyword>
<evidence type="ECO:0000256" key="2">
    <source>
        <dbReference type="SAM" id="Phobius"/>
    </source>
</evidence>
<protein>
    <submittedName>
        <fullName evidence="3">Uncharacterized protein</fullName>
    </submittedName>
</protein>
<evidence type="ECO:0000256" key="1">
    <source>
        <dbReference type="SAM" id="MobiDB-lite"/>
    </source>
</evidence>
<keyword evidence="2" id="KW-0812">Transmembrane</keyword>
<keyword evidence="4" id="KW-1185">Reference proteome</keyword>
<dbReference type="OrthoDB" id="4968166at2"/>
<dbReference type="RefSeq" id="WP_068739968.1">
    <property type="nucleotide sequence ID" value="NZ_FNSA01000003.1"/>
</dbReference>
<evidence type="ECO:0000313" key="3">
    <source>
        <dbReference type="EMBL" id="SEC69008.1"/>
    </source>
</evidence>
<sequence length="201" mass="21383">MVKGRLAFAAVGVAGAGIGFVLGWLITGRYAAANVAAAGTWVGAFATITTILWAIHSFRADTEAKRRERLEAEELSAQGVRYRLLGGGGHGVDGELTMTSVTVRMTNESTEFVSWNGIGIEGVSPRTGLPQVDVMAPGTTQVVQIQTDPFVAPEDQFSGRPLERKSRLHFRVAGAAWVRDGEEDPVRGAEAGPLPWFTGTS</sequence>